<dbReference type="Gene3D" id="6.10.340.10">
    <property type="match status" value="1"/>
</dbReference>
<feature type="domain" description="Histidine kinase" evidence="13">
    <location>
        <begin position="280"/>
        <end position="505"/>
    </location>
</feature>
<evidence type="ECO:0000256" key="7">
    <source>
        <dbReference type="ARBA" id="ARBA00022777"/>
    </source>
</evidence>
<dbReference type="InterPro" id="IPR036890">
    <property type="entry name" value="HATPase_C_sf"/>
</dbReference>
<dbReference type="PANTHER" id="PTHR45436">
    <property type="entry name" value="SENSOR HISTIDINE KINASE YKOH"/>
    <property type="match status" value="1"/>
</dbReference>
<evidence type="ECO:0000256" key="3">
    <source>
        <dbReference type="ARBA" id="ARBA00012438"/>
    </source>
</evidence>
<dbReference type="SMART" id="SM00388">
    <property type="entry name" value="HisKA"/>
    <property type="match status" value="1"/>
</dbReference>
<evidence type="ECO:0000256" key="6">
    <source>
        <dbReference type="ARBA" id="ARBA00022692"/>
    </source>
</evidence>
<dbReference type="PROSITE" id="PS50109">
    <property type="entry name" value="HIS_KIN"/>
    <property type="match status" value="1"/>
</dbReference>
<keyword evidence="4" id="KW-0597">Phosphoprotein</keyword>
<reference evidence="15 16" key="1">
    <citation type="submission" date="2024-09" db="EMBL/GenBank/DDBJ databases">
        <authorList>
            <person name="Sun Q."/>
            <person name="Mori K."/>
        </authorList>
    </citation>
    <scope>NUCLEOTIDE SEQUENCE [LARGE SCALE GENOMIC DNA]</scope>
    <source>
        <strain evidence="15 16">JCM 12763</strain>
    </source>
</reference>
<evidence type="ECO:0000256" key="5">
    <source>
        <dbReference type="ARBA" id="ARBA00022679"/>
    </source>
</evidence>
<dbReference type="InterPro" id="IPR004358">
    <property type="entry name" value="Sig_transdc_His_kin-like_C"/>
</dbReference>
<dbReference type="InterPro" id="IPR050428">
    <property type="entry name" value="TCS_sensor_his_kinase"/>
</dbReference>
<dbReference type="SMART" id="SM00304">
    <property type="entry name" value="HAMP"/>
    <property type="match status" value="1"/>
</dbReference>
<evidence type="ECO:0000256" key="11">
    <source>
        <dbReference type="SAM" id="MobiDB-lite"/>
    </source>
</evidence>
<evidence type="ECO:0000256" key="8">
    <source>
        <dbReference type="ARBA" id="ARBA00022989"/>
    </source>
</evidence>
<feature type="transmembrane region" description="Helical" evidence="12">
    <location>
        <begin position="179"/>
        <end position="202"/>
    </location>
</feature>
<evidence type="ECO:0000259" key="14">
    <source>
        <dbReference type="PROSITE" id="PS50885"/>
    </source>
</evidence>
<accession>A0ABV5V5E2</accession>
<evidence type="ECO:0000313" key="15">
    <source>
        <dbReference type="EMBL" id="MFB9732913.1"/>
    </source>
</evidence>
<keyword evidence="10 12" id="KW-0472">Membrane</keyword>
<comment type="caution">
    <text evidence="15">The sequence shown here is derived from an EMBL/GenBank/DDBJ whole genome shotgun (WGS) entry which is preliminary data.</text>
</comment>
<comment type="subcellular location">
    <subcellularLocation>
        <location evidence="2">Cell membrane</location>
    </subcellularLocation>
</comment>
<keyword evidence="8 12" id="KW-1133">Transmembrane helix</keyword>
<keyword evidence="6 12" id="KW-0812">Transmembrane</keyword>
<comment type="catalytic activity">
    <reaction evidence="1">
        <text>ATP + protein L-histidine = ADP + protein N-phospho-L-histidine.</text>
        <dbReference type="EC" id="2.7.13.3"/>
    </reaction>
</comment>
<dbReference type="InterPro" id="IPR036097">
    <property type="entry name" value="HisK_dim/P_sf"/>
</dbReference>
<dbReference type="SMART" id="SM00387">
    <property type="entry name" value="HATPase_c"/>
    <property type="match status" value="1"/>
</dbReference>
<evidence type="ECO:0000256" key="9">
    <source>
        <dbReference type="ARBA" id="ARBA00023012"/>
    </source>
</evidence>
<dbReference type="InterPro" id="IPR003661">
    <property type="entry name" value="HisK_dim/P_dom"/>
</dbReference>
<evidence type="ECO:0000256" key="12">
    <source>
        <dbReference type="SAM" id="Phobius"/>
    </source>
</evidence>
<dbReference type="SUPFAM" id="SSF47384">
    <property type="entry name" value="Homodimeric domain of signal transducing histidine kinase"/>
    <property type="match status" value="1"/>
</dbReference>
<dbReference type="Pfam" id="PF00512">
    <property type="entry name" value="HisKA"/>
    <property type="match status" value="1"/>
</dbReference>
<dbReference type="Gene3D" id="1.10.287.130">
    <property type="match status" value="1"/>
</dbReference>
<organism evidence="15 16">
    <name type="scientific">Ornithinimicrobium kibberense</name>
    <dbReference type="NCBI Taxonomy" id="282060"/>
    <lineage>
        <taxon>Bacteria</taxon>
        <taxon>Bacillati</taxon>
        <taxon>Actinomycetota</taxon>
        <taxon>Actinomycetes</taxon>
        <taxon>Micrococcales</taxon>
        <taxon>Ornithinimicrobiaceae</taxon>
        <taxon>Ornithinimicrobium</taxon>
    </lineage>
</organism>
<keyword evidence="5" id="KW-0808">Transferase</keyword>
<name>A0ABV5V5E2_9MICO</name>
<keyword evidence="16" id="KW-1185">Reference proteome</keyword>
<feature type="region of interest" description="Disordered" evidence="11">
    <location>
        <begin position="58"/>
        <end position="84"/>
    </location>
</feature>
<protein>
    <recommendedName>
        <fullName evidence="3">histidine kinase</fullName>
        <ecNumber evidence="3">2.7.13.3</ecNumber>
    </recommendedName>
</protein>
<dbReference type="PROSITE" id="PS50885">
    <property type="entry name" value="HAMP"/>
    <property type="match status" value="1"/>
</dbReference>
<dbReference type="Proteomes" id="UP001589613">
    <property type="component" value="Unassembled WGS sequence"/>
</dbReference>
<keyword evidence="7 15" id="KW-0418">Kinase</keyword>
<evidence type="ECO:0000259" key="13">
    <source>
        <dbReference type="PROSITE" id="PS50109"/>
    </source>
</evidence>
<dbReference type="CDD" id="cd00075">
    <property type="entry name" value="HATPase"/>
    <property type="match status" value="1"/>
</dbReference>
<dbReference type="PRINTS" id="PR00344">
    <property type="entry name" value="BCTRLSENSOR"/>
</dbReference>
<dbReference type="Gene3D" id="3.30.565.10">
    <property type="entry name" value="Histidine kinase-like ATPase, C-terminal domain"/>
    <property type="match status" value="1"/>
</dbReference>
<dbReference type="CDD" id="cd00082">
    <property type="entry name" value="HisKA"/>
    <property type="match status" value="1"/>
</dbReference>
<dbReference type="EMBL" id="JBHMAX010000023">
    <property type="protein sequence ID" value="MFB9732913.1"/>
    <property type="molecule type" value="Genomic_DNA"/>
</dbReference>
<dbReference type="InterPro" id="IPR003660">
    <property type="entry name" value="HAMP_dom"/>
</dbReference>
<keyword evidence="9" id="KW-0902">Two-component regulatory system</keyword>
<dbReference type="RefSeq" id="WP_141338447.1">
    <property type="nucleotide sequence ID" value="NZ_JBHMAX010000023.1"/>
</dbReference>
<gene>
    <name evidence="15" type="ORF">ACFFN0_12755</name>
</gene>
<evidence type="ECO:0000313" key="16">
    <source>
        <dbReference type="Proteomes" id="UP001589613"/>
    </source>
</evidence>
<dbReference type="EC" id="2.7.13.3" evidence="3"/>
<evidence type="ECO:0000256" key="4">
    <source>
        <dbReference type="ARBA" id="ARBA00022553"/>
    </source>
</evidence>
<evidence type="ECO:0000256" key="1">
    <source>
        <dbReference type="ARBA" id="ARBA00000085"/>
    </source>
</evidence>
<dbReference type="Pfam" id="PF02518">
    <property type="entry name" value="HATPase_c"/>
    <property type="match status" value="1"/>
</dbReference>
<dbReference type="GO" id="GO:0016301">
    <property type="term" value="F:kinase activity"/>
    <property type="evidence" value="ECO:0007669"/>
    <property type="project" value="UniProtKB-KW"/>
</dbReference>
<dbReference type="SUPFAM" id="SSF55874">
    <property type="entry name" value="ATPase domain of HSP90 chaperone/DNA topoisomerase II/histidine kinase"/>
    <property type="match status" value="1"/>
</dbReference>
<dbReference type="InterPro" id="IPR005467">
    <property type="entry name" value="His_kinase_dom"/>
</dbReference>
<feature type="domain" description="HAMP" evidence="14">
    <location>
        <begin position="203"/>
        <end position="265"/>
    </location>
</feature>
<evidence type="ECO:0000256" key="10">
    <source>
        <dbReference type="ARBA" id="ARBA00023136"/>
    </source>
</evidence>
<dbReference type="InterPro" id="IPR003594">
    <property type="entry name" value="HATPase_dom"/>
</dbReference>
<sequence>MTNWLPRPAAWTLRRRLLLAVLSLLALVVTAIAVLSVVTVRGVLMERVDTQLVAAAQRAGDAADRPPGGGEGPPPDGGLAGGVPDFLEIPGQPEDTLGARIVAGEVDRAAVLDQAGTGQPIDAATAAPLLTVPVDGTPVTVDLGPELLDYRVVGVETDSGEVIVTGLSLSGVHDTVERVVLTIAAVAVLGLLLAGVAGTVVVRGALRPLDRVAATAARVTELPLSTGEVTLPHRVPDQDTDPRTEVGQVGAALNRLLDHVVAALQAREANERQVRQFVADASHELRTPLAAIRGYAELTRRVPDPVPPDVQHALARVESETVRMSGLVDDLLLLARLDSAAAGGNGPGLAGTEEVDLSSLLLDAVGDARAAGPDHRWELDLPPEPVVVTGDRDRLHQVVANLLSNARVHTPPGSTVTAALRPVREGGARLVRLSVTDDGPGIPADLLPHVFERFRRADTSRSRVSGSSGLGLAIVDAVVRAHGGQVTATSVPGLTQLTVQLPAVS</sequence>
<dbReference type="PANTHER" id="PTHR45436:SF5">
    <property type="entry name" value="SENSOR HISTIDINE KINASE TRCS"/>
    <property type="match status" value="1"/>
</dbReference>
<evidence type="ECO:0000256" key="2">
    <source>
        <dbReference type="ARBA" id="ARBA00004236"/>
    </source>
</evidence>
<proteinExistence type="predicted"/>